<keyword evidence="3" id="KW-1185">Reference proteome</keyword>
<dbReference type="Proteomes" id="UP000291020">
    <property type="component" value="Unassembled WGS sequence"/>
</dbReference>
<organism evidence="2 3">
    <name type="scientific">Gopherus agassizii</name>
    <name type="common">Agassiz's desert tortoise</name>
    <dbReference type="NCBI Taxonomy" id="38772"/>
    <lineage>
        <taxon>Eukaryota</taxon>
        <taxon>Metazoa</taxon>
        <taxon>Chordata</taxon>
        <taxon>Craniata</taxon>
        <taxon>Vertebrata</taxon>
        <taxon>Euteleostomi</taxon>
        <taxon>Archelosauria</taxon>
        <taxon>Testudinata</taxon>
        <taxon>Testudines</taxon>
        <taxon>Cryptodira</taxon>
        <taxon>Durocryptodira</taxon>
        <taxon>Testudinoidea</taxon>
        <taxon>Testudinidae</taxon>
        <taxon>Gopherus</taxon>
    </lineage>
</organism>
<keyword evidence="1" id="KW-0812">Transmembrane</keyword>
<dbReference type="AlphaFoldDB" id="A0A452H1P4"/>
<keyword evidence="1" id="KW-1133">Transmembrane helix</keyword>
<reference evidence="2" key="3">
    <citation type="submission" date="2025-09" db="UniProtKB">
        <authorList>
            <consortium name="Ensembl"/>
        </authorList>
    </citation>
    <scope>IDENTIFICATION</scope>
</reference>
<sequence>MELPFTNLETAFILLAFVIFSSFILVSIYSDPDENKAEHIHSLRLHLLPRRQTCEKSTVSNRVHAINLLLEGVL</sequence>
<reference evidence="2" key="2">
    <citation type="submission" date="2025-08" db="UniProtKB">
        <authorList>
            <consortium name="Ensembl"/>
        </authorList>
    </citation>
    <scope>IDENTIFICATION</scope>
</reference>
<dbReference type="Ensembl" id="ENSGAGT00000009752.1">
    <property type="protein sequence ID" value="ENSGAGP00000008470.1"/>
    <property type="gene ID" value="ENSGAGG00000006735.1"/>
</dbReference>
<proteinExistence type="predicted"/>
<evidence type="ECO:0008006" key="4">
    <source>
        <dbReference type="Google" id="ProtNLM"/>
    </source>
</evidence>
<evidence type="ECO:0000313" key="2">
    <source>
        <dbReference type="Ensembl" id="ENSGAGP00000008470.1"/>
    </source>
</evidence>
<keyword evidence="1" id="KW-0472">Membrane</keyword>
<protein>
    <recommendedName>
        <fullName evidence="4">Small integral membrane protein 31</fullName>
    </recommendedName>
</protein>
<evidence type="ECO:0000256" key="1">
    <source>
        <dbReference type="SAM" id="Phobius"/>
    </source>
</evidence>
<accession>A0A452H1P4</accession>
<feature type="transmembrane region" description="Helical" evidence="1">
    <location>
        <begin position="12"/>
        <end position="30"/>
    </location>
</feature>
<name>A0A452H1P4_9SAUR</name>
<reference evidence="3" key="1">
    <citation type="journal article" date="2017" name="PLoS ONE">
        <title>The Agassiz's desert tortoise genome provides a resource for the conservation of a threatened species.</title>
        <authorList>
            <person name="Tollis M."/>
            <person name="DeNardo D.F."/>
            <person name="Cornelius J.A."/>
            <person name="Dolby G.A."/>
            <person name="Edwards T."/>
            <person name="Henen B.T."/>
            <person name="Karl A.E."/>
            <person name="Murphy R.W."/>
            <person name="Kusumi K."/>
        </authorList>
    </citation>
    <scope>NUCLEOTIDE SEQUENCE [LARGE SCALE GENOMIC DNA]</scope>
</reference>
<evidence type="ECO:0000313" key="3">
    <source>
        <dbReference type="Proteomes" id="UP000291020"/>
    </source>
</evidence>